<dbReference type="InterPro" id="IPR014722">
    <property type="entry name" value="Rib_uL2_dom2"/>
</dbReference>
<name>A0A381Y2V4_9ZZZZ</name>
<dbReference type="InterPro" id="IPR047050">
    <property type="entry name" value="NGN"/>
</dbReference>
<evidence type="ECO:0000313" key="7">
    <source>
        <dbReference type="EMBL" id="SVA71338.1"/>
    </source>
</evidence>
<dbReference type="AlphaFoldDB" id="A0A381Y2V4"/>
<dbReference type="InterPro" id="IPR001062">
    <property type="entry name" value="Transcrpt_antiterm_NusG"/>
</dbReference>
<feature type="domain" description="NusG-like N-terminal" evidence="5">
    <location>
        <begin position="2"/>
        <end position="116"/>
    </location>
</feature>
<evidence type="ECO:0000259" key="6">
    <source>
        <dbReference type="SMART" id="SM00739"/>
    </source>
</evidence>
<keyword evidence="4" id="KW-0804">Transcription</keyword>
<evidence type="ECO:0000256" key="2">
    <source>
        <dbReference type="ARBA" id="ARBA00022814"/>
    </source>
</evidence>
<dbReference type="HAMAP" id="MF_00948">
    <property type="entry name" value="NusG"/>
    <property type="match status" value="1"/>
</dbReference>
<dbReference type="GO" id="GO:0006353">
    <property type="term" value="P:DNA-templated transcription termination"/>
    <property type="evidence" value="ECO:0007669"/>
    <property type="project" value="UniProtKB-KW"/>
</dbReference>
<evidence type="ECO:0000256" key="1">
    <source>
        <dbReference type="ARBA" id="ARBA00022472"/>
    </source>
</evidence>
<dbReference type="SMART" id="SM00739">
    <property type="entry name" value="KOW"/>
    <property type="match status" value="1"/>
</dbReference>
<reference evidence="7" key="1">
    <citation type="submission" date="2018-05" db="EMBL/GenBank/DDBJ databases">
        <authorList>
            <person name="Lanie J.A."/>
            <person name="Ng W.-L."/>
            <person name="Kazmierczak K.M."/>
            <person name="Andrzejewski T.M."/>
            <person name="Davidsen T.M."/>
            <person name="Wayne K.J."/>
            <person name="Tettelin H."/>
            <person name="Glass J.I."/>
            <person name="Rusch D."/>
            <person name="Podicherti R."/>
            <person name="Tsui H.-C.T."/>
            <person name="Winkler M.E."/>
        </authorList>
    </citation>
    <scope>NUCLEOTIDE SEQUENCE</scope>
</reference>
<dbReference type="InterPro" id="IPR005824">
    <property type="entry name" value="KOW"/>
</dbReference>
<dbReference type="GO" id="GO:0006354">
    <property type="term" value="P:DNA-templated transcription elongation"/>
    <property type="evidence" value="ECO:0007669"/>
    <property type="project" value="InterPro"/>
</dbReference>
<dbReference type="InterPro" id="IPR036735">
    <property type="entry name" value="NGN_dom_sf"/>
</dbReference>
<dbReference type="PANTHER" id="PTHR30265:SF2">
    <property type="entry name" value="TRANSCRIPTION TERMINATION_ANTITERMINATION PROTEIN NUSG"/>
    <property type="match status" value="1"/>
</dbReference>
<keyword evidence="2" id="KW-0889">Transcription antitermination</keyword>
<keyword evidence="3" id="KW-0805">Transcription regulation</keyword>
<feature type="domain" description="KOW" evidence="6">
    <location>
        <begin position="128"/>
        <end position="155"/>
    </location>
</feature>
<dbReference type="CDD" id="cd06091">
    <property type="entry name" value="KOW_NusG"/>
    <property type="match status" value="1"/>
</dbReference>
<evidence type="ECO:0000259" key="5">
    <source>
        <dbReference type="SMART" id="SM00738"/>
    </source>
</evidence>
<gene>
    <name evidence="7" type="ORF">METZ01_LOCUS124192</name>
</gene>
<dbReference type="InterPro" id="IPR006645">
    <property type="entry name" value="NGN-like_dom"/>
</dbReference>
<proteinExistence type="inferred from homology"/>
<dbReference type="Gene3D" id="3.30.70.940">
    <property type="entry name" value="NusG, N-terminal domain"/>
    <property type="match status" value="1"/>
</dbReference>
<dbReference type="GO" id="GO:0032784">
    <property type="term" value="P:regulation of DNA-templated transcription elongation"/>
    <property type="evidence" value="ECO:0007669"/>
    <property type="project" value="InterPro"/>
</dbReference>
<dbReference type="InterPro" id="IPR043425">
    <property type="entry name" value="NusG-like"/>
</dbReference>
<dbReference type="GO" id="GO:0005829">
    <property type="term" value="C:cytosol"/>
    <property type="evidence" value="ECO:0007669"/>
    <property type="project" value="TreeGrafter"/>
</dbReference>
<dbReference type="EMBL" id="UINC01017262">
    <property type="protein sequence ID" value="SVA71338.1"/>
    <property type="molecule type" value="Genomic_DNA"/>
</dbReference>
<dbReference type="PROSITE" id="PS01014">
    <property type="entry name" value="NUSG"/>
    <property type="match status" value="1"/>
</dbReference>
<dbReference type="PRINTS" id="PR00338">
    <property type="entry name" value="NUSGTNSCPFCT"/>
</dbReference>
<dbReference type="SUPFAM" id="SSF82679">
    <property type="entry name" value="N-utilization substance G protein NusG, N-terminal domain"/>
    <property type="match status" value="1"/>
</dbReference>
<dbReference type="InterPro" id="IPR015869">
    <property type="entry name" value="Transcrpt_antiterm_NusG_bac_CS"/>
</dbReference>
<organism evidence="7">
    <name type="scientific">marine metagenome</name>
    <dbReference type="NCBI Taxonomy" id="408172"/>
    <lineage>
        <taxon>unclassified sequences</taxon>
        <taxon>metagenomes</taxon>
        <taxon>ecological metagenomes</taxon>
    </lineage>
</organism>
<evidence type="ECO:0008006" key="8">
    <source>
        <dbReference type="Google" id="ProtNLM"/>
    </source>
</evidence>
<sequence length="182" mass="20533">MAHEWFIIHTLSGQEQKVLDSISKRTGVEEMGENINEVFMAKEKVVDVRGGEKKVSTKKLFPGYVFIHIRLRDEDHKIISEPMNFIKDTPGAIGFVGGDQPEPTPDAEIEDIKNRIADSEDLERPKVEFEVGETVKINHGAFEGNNGIVEEVDPEKGRLKVTVNIFGRNTPVDVEYWEVDKG</sequence>
<dbReference type="NCBIfam" id="TIGR00922">
    <property type="entry name" value="nusG"/>
    <property type="match status" value="1"/>
</dbReference>
<dbReference type="SMART" id="SM00738">
    <property type="entry name" value="NGN"/>
    <property type="match status" value="1"/>
</dbReference>
<dbReference type="Gene3D" id="2.30.30.30">
    <property type="match status" value="1"/>
</dbReference>
<dbReference type="GO" id="GO:0031564">
    <property type="term" value="P:transcription antitermination"/>
    <property type="evidence" value="ECO:0007669"/>
    <property type="project" value="UniProtKB-KW"/>
</dbReference>
<accession>A0A381Y2V4</accession>
<dbReference type="Pfam" id="PF02357">
    <property type="entry name" value="NusG"/>
    <property type="match status" value="1"/>
</dbReference>
<dbReference type="CDD" id="cd09891">
    <property type="entry name" value="NGN_Bact_1"/>
    <property type="match status" value="1"/>
</dbReference>
<protein>
    <recommendedName>
        <fullName evidence="8">Transcription termination/antitermination protein NusG</fullName>
    </recommendedName>
</protein>
<dbReference type="SUPFAM" id="SSF50104">
    <property type="entry name" value="Translation proteins SH3-like domain"/>
    <property type="match status" value="1"/>
</dbReference>
<keyword evidence="1" id="KW-0806">Transcription termination</keyword>
<evidence type="ECO:0000256" key="3">
    <source>
        <dbReference type="ARBA" id="ARBA00023015"/>
    </source>
</evidence>
<dbReference type="PANTHER" id="PTHR30265">
    <property type="entry name" value="RHO-INTERACTING TRANSCRIPTION TERMINATION FACTOR NUSG"/>
    <property type="match status" value="1"/>
</dbReference>
<evidence type="ECO:0000256" key="4">
    <source>
        <dbReference type="ARBA" id="ARBA00023163"/>
    </source>
</evidence>
<dbReference type="InterPro" id="IPR008991">
    <property type="entry name" value="Translation_prot_SH3-like_sf"/>
</dbReference>